<dbReference type="Gene3D" id="1.25.40.10">
    <property type="entry name" value="Tetratricopeptide repeat domain"/>
    <property type="match status" value="1"/>
</dbReference>
<accession>D2B9Q3</accession>
<evidence type="ECO:0000313" key="3">
    <source>
        <dbReference type="Proteomes" id="UP000002029"/>
    </source>
</evidence>
<dbReference type="SUPFAM" id="SSF48452">
    <property type="entry name" value="TPR-like"/>
    <property type="match status" value="1"/>
</dbReference>
<dbReference type="SUPFAM" id="SSF52540">
    <property type="entry name" value="P-loop containing nucleoside triphosphate hydrolases"/>
    <property type="match status" value="1"/>
</dbReference>
<dbReference type="AlphaFoldDB" id="D2B9Q3"/>
<proteinExistence type="predicted"/>
<reference evidence="2 3" key="1">
    <citation type="journal article" date="2010" name="Stand. Genomic Sci.">
        <title>Complete genome sequence of Streptosporangium roseum type strain (NI 9100).</title>
        <authorList>
            <person name="Nolan M."/>
            <person name="Sikorski J."/>
            <person name="Jando M."/>
            <person name="Lucas S."/>
            <person name="Lapidus A."/>
            <person name="Glavina Del Rio T."/>
            <person name="Chen F."/>
            <person name="Tice H."/>
            <person name="Pitluck S."/>
            <person name="Cheng J.F."/>
            <person name="Chertkov O."/>
            <person name="Sims D."/>
            <person name="Meincke L."/>
            <person name="Brettin T."/>
            <person name="Han C."/>
            <person name="Detter J.C."/>
            <person name="Bruce D."/>
            <person name="Goodwin L."/>
            <person name="Land M."/>
            <person name="Hauser L."/>
            <person name="Chang Y.J."/>
            <person name="Jeffries C.D."/>
            <person name="Ivanova N."/>
            <person name="Mavromatis K."/>
            <person name="Mikhailova N."/>
            <person name="Chen A."/>
            <person name="Palaniappan K."/>
            <person name="Chain P."/>
            <person name="Rohde M."/>
            <person name="Goker M."/>
            <person name="Bristow J."/>
            <person name="Eisen J.A."/>
            <person name="Markowitz V."/>
            <person name="Hugenholtz P."/>
            <person name="Kyrpides N.C."/>
            <person name="Klenk H.P."/>
        </authorList>
    </citation>
    <scope>NUCLEOTIDE SEQUENCE [LARGE SCALE GENOMIC DNA]</scope>
    <source>
        <strain evidence="3">ATCC 12428 / DSM 43021 / JCM 3005 / NI 9100</strain>
    </source>
</reference>
<dbReference type="GO" id="GO:0043531">
    <property type="term" value="F:ADP binding"/>
    <property type="evidence" value="ECO:0007669"/>
    <property type="project" value="InterPro"/>
</dbReference>
<dbReference type="InterPro" id="IPR011990">
    <property type="entry name" value="TPR-like_helical_dom_sf"/>
</dbReference>
<organism evidence="2 3">
    <name type="scientific">Streptosporangium roseum (strain ATCC 12428 / DSM 43021 / JCM 3005 / KCTC 9067 / NCIMB 10171 / NRRL 2505 / NI 9100)</name>
    <dbReference type="NCBI Taxonomy" id="479432"/>
    <lineage>
        <taxon>Bacteria</taxon>
        <taxon>Bacillati</taxon>
        <taxon>Actinomycetota</taxon>
        <taxon>Actinomycetes</taxon>
        <taxon>Streptosporangiales</taxon>
        <taxon>Streptosporangiaceae</taxon>
        <taxon>Streptosporangium</taxon>
    </lineage>
</organism>
<dbReference type="RefSeq" id="WP_012887805.1">
    <property type="nucleotide sequence ID" value="NC_013595.1"/>
</dbReference>
<dbReference type="HOGENOM" id="CLU_004665_5_3_11"/>
<evidence type="ECO:0000313" key="2">
    <source>
        <dbReference type="EMBL" id="ACZ84059.1"/>
    </source>
</evidence>
<dbReference type="PANTHER" id="PTHR47691">
    <property type="entry name" value="REGULATOR-RELATED"/>
    <property type="match status" value="1"/>
</dbReference>
<dbReference type="OrthoDB" id="3755432at2"/>
<dbReference type="PRINTS" id="PR00364">
    <property type="entry name" value="DISEASERSIST"/>
</dbReference>
<feature type="region of interest" description="Disordered" evidence="1">
    <location>
        <begin position="623"/>
        <end position="712"/>
    </location>
</feature>
<dbReference type="EMBL" id="CP001814">
    <property type="protein sequence ID" value="ACZ84059.1"/>
    <property type="molecule type" value="Genomic_DNA"/>
</dbReference>
<dbReference type="PANTHER" id="PTHR47691:SF3">
    <property type="entry name" value="HTH-TYPE TRANSCRIPTIONAL REGULATOR RV0890C-RELATED"/>
    <property type="match status" value="1"/>
</dbReference>
<name>D2B9Q3_STRRD</name>
<protein>
    <submittedName>
        <fullName evidence="2">ATPase-like protein</fullName>
    </submittedName>
</protein>
<dbReference type="KEGG" id="sro:Sros_1059"/>
<gene>
    <name evidence="2" type="ordered locus">Sros_1059</name>
</gene>
<dbReference type="eggNOG" id="COG3903">
    <property type="taxonomic scope" value="Bacteria"/>
</dbReference>
<evidence type="ECO:0000256" key="1">
    <source>
        <dbReference type="SAM" id="MobiDB-lite"/>
    </source>
</evidence>
<dbReference type="Gene3D" id="3.40.50.300">
    <property type="entry name" value="P-loop containing nucleotide triphosphate hydrolases"/>
    <property type="match status" value="1"/>
</dbReference>
<dbReference type="InterPro" id="IPR027417">
    <property type="entry name" value="P-loop_NTPase"/>
</dbReference>
<dbReference type="STRING" id="479432.Sros_1059"/>
<sequence>MAETRTRRDNIPAETSSLVGRRAELDEIAVLIGRSPLVTLTGVAGVGKTRLAIRTADRLRDSFADGVWVVELSAEQNGDLIGHDIAEVLGLREQSARPQSEVLADFVADKRLLLVLDTCDHLIDACAALLRRVLSDAPHARVLATSRQPLGLPGERVLPIEPLAVPEPGSTGAAGTDAVRLFTERAHALVPDLTLDPVAVAQVCRLLDGIPLAVELAVRRLRALSVQQIAERLDDRFALLVGGSRTPLRRHQTMRTAVGWSHELCTAEERLLWARLSVFAGWFDADDARAVCADERLSWLPLLRLVDKSILIAEGSRYRMLDTIRDYGREWLRRLGEEKTLIRRHRDHYLAQARRAEAEWYGPHQLRWADWAHRELPNLKVALDHDDGFDLVTALWFVWCCLGQVRQGRYYLDRVLRRHKRPSPARTKALWAYAWAALSAGDTAAARDRAAEAYEAAMAAGDFAAAGCARQNAAAAALICGDLDGAERLAAEAAELFGRAVSSHIGLPLAEVTLAVAFGVRGEFDRAVEVLTRQWARCAERGELWARSHGDHARSLAELGRGEPGIAEVYARAALDGKWRLGDAMGSAMAMDQLAATAVARGDGRRAACLLGAGRRMWTAFGLPRSGVPEPVTPPARGEGPLLPHEGPVLPYEGPVASHGGPLPSHELSPPPRRSPVLPSREGSHLSHEASAPPREGPPPARGGPVPSRQGFPISRELTESRARALVGDAVYERLFAQGLAMDPGAAVARIRDTRGFDHL</sequence>
<keyword evidence="3" id="KW-1185">Reference proteome</keyword>
<dbReference type="Proteomes" id="UP000002029">
    <property type="component" value="Chromosome"/>
</dbReference>